<dbReference type="SUPFAM" id="SSF55874">
    <property type="entry name" value="ATPase domain of HSP90 chaperone/DNA topoisomerase II/histidine kinase"/>
    <property type="match status" value="1"/>
</dbReference>
<dbReference type="GO" id="GO:0005886">
    <property type="term" value="C:plasma membrane"/>
    <property type="evidence" value="ECO:0007669"/>
    <property type="project" value="UniProtKB-SubCell"/>
</dbReference>
<dbReference type="NCBIfam" id="TIGR00229">
    <property type="entry name" value="sensory_box"/>
    <property type="match status" value="1"/>
</dbReference>
<sequence length="999" mass="111570">MRIRSKLVLSFLCTLIVAWLIIGPFLLSHTRQSLIESSKLHFETLAETNSRHLQDIVEGQQRVLGSIISKWQLRRSFREYLSGNPDARNVMQTILEATRQQDPLIRSITILTPDFNSVLTVGEEFSGILPDKTAEIYWPNSRHPVLVLAGPLSIENENLGQLQIEIWANDLFDLLSNLPSLGDTGEILLFKSQPTDSFRLLTLTRFNTNAMFNRVFHPGEDNLALFQLTDTSKDKTETIRDYRGEPVLVATHHLPDLGWFVVVKQDLKELLAPLDDLQFTLPLLLATVALVAGLVVAILARRITSPLIQLAQNARAVRLGESQAIPVSHAQDETGMLSRSLQHMIDKFQESSRLLNSVMDLSPAIIFVKDEDGRYLMANEQMAKMYDETPEGLVGKLQSELHPNPDELTAFRTNDLQAINSGKSRESIREEFTDIQGVTHILHTYKVPFIFEDKPVVLGMAMDITELAQAEEKAHTAEVAAEVAIQSNSAKSRFLANMSHEIRTPMNSVLGFLDLVLENSDLPAEPRRQLTIAKHSARMLLDLINDILDIAKLENGRMELEEIPFSLRRLTEEILLAFEIQTREKGLQLFSEIAPEVPETWLGDPTRIRQILINLVGNAVKFTEEGQITLSISRPNKTGELTFCVTDTGIGISEERQSELMKPFTQADTSTTRRFGGTGLGLSISKQLIEMMNGTLTVTSEPGTGSTFVCSLTLKEAAAGETPIPQTSNAMNFIRPAKALNILLAEDIEENIELARTRLMALGHNVRVARNGLDAVILSAQEPFDLILMDIQMPKLDGLEATRQIRQYEAESQQKRVPIIALTASVMLDERKEYAMAGMDDFAAKPIDFPRLFQQIASLTDGKPAPALVKQRKHEPDARYPGFNYEEGVERCLSPELYAQMLTSFLESYERMIDQIDKRFQQGDMTGVHELSHALKGVAGNLSVTEVFTLCSDLAVAAKHSEKEECQQLIEALHPAMKKACRSVRELIGDTETLAVNPA</sequence>
<dbReference type="InterPro" id="IPR005467">
    <property type="entry name" value="His_kinase_dom"/>
</dbReference>
<dbReference type="SUPFAM" id="SSF47226">
    <property type="entry name" value="Histidine-containing phosphotransfer domain, HPT domain"/>
    <property type="match status" value="1"/>
</dbReference>
<organism evidence="22 23">
    <name type="scientific">Aestuariispira insulae</name>
    <dbReference type="NCBI Taxonomy" id="1461337"/>
    <lineage>
        <taxon>Bacteria</taxon>
        <taxon>Pseudomonadati</taxon>
        <taxon>Pseudomonadota</taxon>
        <taxon>Alphaproteobacteria</taxon>
        <taxon>Rhodospirillales</taxon>
        <taxon>Kiloniellaceae</taxon>
        <taxon>Aestuariispira</taxon>
    </lineage>
</organism>
<dbReference type="Pfam" id="PF00512">
    <property type="entry name" value="HisKA"/>
    <property type="match status" value="1"/>
</dbReference>
<keyword evidence="12" id="KW-0902">Two-component regulatory system</keyword>
<evidence type="ECO:0000256" key="8">
    <source>
        <dbReference type="ARBA" id="ARBA00022692"/>
    </source>
</evidence>
<dbReference type="Pfam" id="PF02518">
    <property type="entry name" value="HATPase_c"/>
    <property type="match status" value="1"/>
</dbReference>
<dbReference type="InterPro" id="IPR011006">
    <property type="entry name" value="CheY-like_superfamily"/>
</dbReference>
<evidence type="ECO:0000259" key="17">
    <source>
        <dbReference type="PROSITE" id="PS50109"/>
    </source>
</evidence>
<feature type="transmembrane region" description="Helical" evidence="16">
    <location>
        <begin position="7"/>
        <end position="27"/>
    </location>
</feature>
<dbReference type="PROSITE" id="PS50894">
    <property type="entry name" value="HPT"/>
    <property type="match status" value="1"/>
</dbReference>
<accession>A0A3D9H5G3</accession>
<evidence type="ECO:0000256" key="11">
    <source>
        <dbReference type="ARBA" id="ARBA00022989"/>
    </source>
</evidence>
<dbReference type="InterPro" id="IPR013656">
    <property type="entry name" value="PAS_4"/>
</dbReference>
<keyword evidence="5" id="KW-0997">Cell inner membrane</keyword>
<dbReference type="InterPro" id="IPR003594">
    <property type="entry name" value="HATPase_dom"/>
</dbReference>
<dbReference type="GO" id="GO:0000155">
    <property type="term" value="F:phosphorelay sensor kinase activity"/>
    <property type="evidence" value="ECO:0007669"/>
    <property type="project" value="InterPro"/>
</dbReference>
<feature type="domain" description="PAS" evidence="19">
    <location>
        <begin position="351"/>
        <end position="404"/>
    </location>
</feature>
<dbReference type="InterPro" id="IPR008207">
    <property type="entry name" value="Sig_transdc_His_kin_Hpt_dom"/>
</dbReference>
<evidence type="ECO:0000256" key="3">
    <source>
        <dbReference type="ARBA" id="ARBA00012438"/>
    </source>
</evidence>
<feature type="domain" description="Response regulatory" evidence="18">
    <location>
        <begin position="741"/>
        <end position="860"/>
    </location>
</feature>
<protein>
    <recommendedName>
        <fullName evidence="3">histidine kinase</fullName>
        <ecNumber evidence="3">2.7.13.3</ecNumber>
    </recommendedName>
</protein>
<evidence type="ECO:0000256" key="14">
    <source>
        <dbReference type="PROSITE-ProRule" id="PRU00110"/>
    </source>
</evidence>
<evidence type="ECO:0000259" key="20">
    <source>
        <dbReference type="PROSITE" id="PS50885"/>
    </source>
</evidence>
<dbReference type="InterPro" id="IPR036097">
    <property type="entry name" value="HisK_dim/P_sf"/>
</dbReference>
<dbReference type="PANTHER" id="PTHR43047">
    <property type="entry name" value="TWO-COMPONENT HISTIDINE PROTEIN KINASE"/>
    <property type="match status" value="1"/>
</dbReference>
<dbReference type="InterPro" id="IPR004358">
    <property type="entry name" value="Sig_transdc_His_kin-like_C"/>
</dbReference>
<keyword evidence="23" id="KW-1185">Reference proteome</keyword>
<dbReference type="Pfam" id="PF08448">
    <property type="entry name" value="PAS_4"/>
    <property type="match status" value="1"/>
</dbReference>
<dbReference type="PRINTS" id="PR00344">
    <property type="entry name" value="BCTRLSENSOR"/>
</dbReference>
<dbReference type="Pfam" id="PF01627">
    <property type="entry name" value="Hpt"/>
    <property type="match status" value="1"/>
</dbReference>
<dbReference type="PROSITE" id="PS50885">
    <property type="entry name" value="HAMP"/>
    <property type="match status" value="1"/>
</dbReference>
<dbReference type="Pfam" id="PF00672">
    <property type="entry name" value="HAMP"/>
    <property type="match status" value="1"/>
</dbReference>
<evidence type="ECO:0000313" key="22">
    <source>
        <dbReference type="EMBL" id="RED44206.1"/>
    </source>
</evidence>
<comment type="catalytic activity">
    <reaction evidence="1">
        <text>ATP + protein L-histidine = ADP + protein N-phospho-L-histidine.</text>
        <dbReference type="EC" id="2.7.13.3"/>
    </reaction>
</comment>
<evidence type="ECO:0000256" key="9">
    <source>
        <dbReference type="ARBA" id="ARBA00022777"/>
    </source>
</evidence>
<keyword evidence="11 16" id="KW-1133">Transmembrane helix</keyword>
<evidence type="ECO:0000256" key="6">
    <source>
        <dbReference type="ARBA" id="ARBA00022553"/>
    </source>
</evidence>
<evidence type="ECO:0000256" key="4">
    <source>
        <dbReference type="ARBA" id="ARBA00022475"/>
    </source>
</evidence>
<dbReference type="SUPFAM" id="SSF55785">
    <property type="entry name" value="PYP-like sensor domain (PAS domain)"/>
    <property type="match status" value="1"/>
</dbReference>
<dbReference type="InterPro" id="IPR036890">
    <property type="entry name" value="HATPase_C_sf"/>
</dbReference>
<keyword evidence="8 16" id="KW-0812">Transmembrane</keyword>
<dbReference type="SMART" id="SM00388">
    <property type="entry name" value="HisKA"/>
    <property type="match status" value="1"/>
</dbReference>
<dbReference type="InterPro" id="IPR035965">
    <property type="entry name" value="PAS-like_dom_sf"/>
</dbReference>
<dbReference type="Gene3D" id="6.10.340.10">
    <property type="match status" value="1"/>
</dbReference>
<feature type="domain" description="HAMP" evidence="20">
    <location>
        <begin position="301"/>
        <end position="353"/>
    </location>
</feature>
<dbReference type="InterPro" id="IPR000014">
    <property type="entry name" value="PAS"/>
</dbReference>
<evidence type="ECO:0000256" key="13">
    <source>
        <dbReference type="ARBA" id="ARBA00023136"/>
    </source>
</evidence>
<proteinExistence type="predicted"/>
<evidence type="ECO:0000256" key="16">
    <source>
        <dbReference type="SAM" id="Phobius"/>
    </source>
</evidence>
<dbReference type="CDD" id="cd06225">
    <property type="entry name" value="HAMP"/>
    <property type="match status" value="1"/>
</dbReference>
<dbReference type="Gene3D" id="1.10.287.130">
    <property type="match status" value="1"/>
</dbReference>
<evidence type="ECO:0000259" key="18">
    <source>
        <dbReference type="PROSITE" id="PS50110"/>
    </source>
</evidence>
<feature type="modified residue" description="Phosphohistidine" evidence="14">
    <location>
        <position position="933"/>
    </location>
</feature>
<dbReference type="Gene3D" id="1.20.120.160">
    <property type="entry name" value="HPT domain"/>
    <property type="match status" value="1"/>
</dbReference>
<dbReference type="CDD" id="cd00082">
    <property type="entry name" value="HisKA"/>
    <property type="match status" value="1"/>
</dbReference>
<keyword evidence="10" id="KW-0547">Nucleotide-binding</keyword>
<dbReference type="EC" id="2.7.13.3" evidence="3"/>
<dbReference type="PROSITE" id="PS50109">
    <property type="entry name" value="HIS_KIN"/>
    <property type="match status" value="1"/>
</dbReference>
<dbReference type="SMART" id="SM00387">
    <property type="entry name" value="HATPase_c"/>
    <property type="match status" value="1"/>
</dbReference>
<dbReference type="Pfam" id="PF00072">
    <property type="entry name" value="Response_reg"/>
    <property type="match status" value="1"/>
</dbReference>
<dbReference type="CDD" id="cd17546">
    <property type="entry name" value="REC_hyHK_CKI1_RcsC-like"/>
    <property type="match status" value="1"/>
</dbReference>
<dbReference type="CDD" id="cd16922">
    <property type="entry name" value="HATPase_EvgS-ArcB-TorS-like"/>
    <property type="match status" value="1"/>
</dbReference>
<dbReference type="PANTHER" id="PTHR43047:SF64">
    <property type="entry name" value="HISTIDINE KINASE CONTAINING CHEY-HOMOLOGOUS RECEIVER DOMAIN AND PAS DOMAIN-RELATED"/>
    <property type="match status" value="1"/>
</dbReference>
<evidence type="ECO:0000256" key="5">
    <source>
        <dbReference type="ARBA" id="ARBA00022519"/>
    </source>
</evidence>
<dbReference type="InterPro" id="IPR003661">
    <property type="entry name" value="HisK_dim/P_dom"/>
</dbReference>
<evidence type="ECO:0000256" key="7">
    <source>
        <dbReference type="ARBA" id="ARBA00022679"/>
    </source>
</evidence>
<dbReference type="Proteomes" id="UP000256845">
    <property type="component" value="Unassembled WGS sequence"/>
</dbReference>
<dbReference type="AlphaFoldDB" id="A0A3D9H5G3"/>
<dbReference type="PROSITE" id="PS50112">
    <property type="entry name" value="PAS"/>
    <property type="match status" value="1"/>
</dbReference>
<evidence type="ECO:0000256" key="1">
    <source>
        <dbReference type="ARBA" id="ARBA00000085"/>
    </source>
</evidence>
<dbReference type="InterPro" id="IPR003660">
    <property type="entry name" value="HAMP_dom"/>
</dbReference>
<gene>
    <name evidence="22" type="ORF">DFP90_11647</name>
</gene>
<dbReference type="SMART" id="SM00448">
    <property type="entry name" value="REC"/>
    <property type="match status" value="1"/>
</dbReference>
<reference evidence="22" key="1">
    <citation type="submission" date="2018-07" db="EMBL/GenBank/DDBJ databases">
        <title>Genomic Encyclopedia of Type Strains, Phase III (KMG-III): the genomes of soil and plant-associated and newly described type strains.</title>
        <authorList>
            <person name="Whitman W."/>
        </authorList>
    </citation>
    <scope>NUCLEOTIDE SEQUENCE [LARGE SCALE GENOMIC DNA]</scope>
    <source>
        <strain evidence="22">CECT 8488</strain>
    </source>
</reference>
<comment type="caution">
    <text evidence="22">The sequence shown here is derived from an EMBL/GenBank/DDBJ whole genome shotgun (WGS) entry which is preliminary data.</text>
</comment>
<keyword evidence="9" id="KW-0418">Kinase</keyword>
<name>A0A3D9H5G3_9PROT</name>
<dbReference type="InterPro" id="IPR001789">
    <property type="entry name" value="Sig_transdc_resp-reg_receiver"/>
</dbReference>
<dbReference type="Gene3D" id="3.30.565.10">
    <property type="entry name" value="Histidine kinase-like ATPase, C-terminal domain"/>
    <property type="match status" value="1"/>
</dbReference>
<keyword evidence="7" id="KW-0808">Transferase</keyword>
<evidence type="ECO:0000259" key="21">
    <source>
        <dbReference type="PROSITE" id="PS50894"/>
    </source>
</evidence>
<feature type="domain" description="HPt" evidence="21">
    <location>
        <begin position="894"/>
        <end position="987"/>
    </location>
</feature>
<feature type="modified residue" description="4-aspartylphosphate" evidence="15">
    <location>
        <position position="790"/>
    </location>
</feature>
<dbReference type="FunFam" id="3.30.565.10:FF:000010">
    <property type="entry name" value="Sensor histidine kinase RcsC"/>
    <property type="match status" value="1"/>
</dbReference>
<dbReference type="RefSeq" id="WP_115939269.1">
    <property type="nucleotide sequence ID" value="NZ_QRDW01000016.1"/>
</dbReference>
<evidence type="ECO:0000313" key="23">
    <source>
        <dbReference type="Proteomes" id="UP000256845"/>
    </source>
</evidence>
<dbReference type="SUPFAM" id="SSF47384">
    <property type="entry name" value="Homodimeric domain of signal transducing histidine kinase"/>
    <property type="match status" value="1"/>
</dbReference>
<feature type="domain" description="Histidine kinase" evidence="17">
    <location>
        <begin position="497"/>
        <end position="716"/>
    </location>
</feature>
<dbReference type="Gene3D" id="3.30.450.20">
    <property type="entry name" value="PAS domain"/>
    <property type="match status" value="1"/>
</dbReference>
<evidence type="ECO:0000259" key="19">
    <source>
        <dbReference type="PROSITE" id="PS50112"/>
    </source>
</evidence>
<keyword evidence="6 15" id="KW-0597">Phosphoprotein</keyword>
<evidence type="ECO:0000256" key="2">
    <source>
        <dbReference type="ARBA" id="ARBA00004429"/>
    </source>
</evidence>
<dbReference type="SUPFAM" id="SSF52172">
    <property type="entry name" value="CheY-like"/>
    <property type="match status" value="1"/>
</dbReference>
<dbReference type="EMBL" id="QRDW01000016">
    <property type="protein sequence ID" value="RED44206.1"/>
    <property type="molecule type" value="Genomic_DNA"/>
</dbReference>
<dbReference type="SUPFAM" id="SSF158472">
    <property type="entry name" value="HAMP domain-like"/>
    <property type="match status" value="1"/>
</dbReference>
<dbReference type="Gene3D" id="3.40.50.2300">
    <property type="match status" value="1"/>
</dbReference>
<keyword evidence="13 16" id="KW-0472">Membrane</keyword>
<evidence type="ECO:0000256" key="12">
    <source>
        <dbReference type="ARBA" id="ARBA00023012"/>
    </source>
</evidence>
<comment type="subcellular location">
    <subcellularLocation>
        <location evidence="2">Cell inner membrane</location>
        <topology evidence="2">Multi-pass membrane protein</topology>
    </subcellularLocation>
</comment>
<dbReference type="OrthoDB" id="9801651at2"/>
<keyword evidence="10" id="KW-0067">ATP-binding</keyword>
<keyword evidence="4" id="KW-1003">Cell membrane</keyword>
<dbReference type="InterPro" id="IPR036641">
    <property type="entry name" value="HPT_dom_sf"/>
</dbReference>
<evidence type="ECO:0000256" key="10">
    <source>
        <dbReference type="ARBA" id="ARBA00022840"/>
    </source>
</evidence>
<evidence type="ECO:0000256" key="15">
    <source>
        <dbReference type="PROSITE-ProRule" id="PRU00169"/>
    </source>
</evidence>
<dbReference type="PROSITE" id="PS50110">
    <property type="entry name" value="RESPONSE_REGULATORY"/>
    <property type="match status" value="1"/>
</dbReference>